<dbReference type="GO" id="GO:0016791">
    <property type="term" value="F:phosphatase activity"/>
    <property type="evidence" value="ECO:0007669"/>
    <property type="project" value="UniProtKB-ARBA"/>
</dbReference>
<proteinExistence type="predicted"/>
<reference evidence="1" key="1">
    <citation type="submission" date="2020-04" db="EMBL/GenBank/DDBJ databases">
        <authorList>
            <person name="Zhang T."/>
        </authorList>
    </citation>
    <scope>NUCLEOTIDE SEQUENCE</scope>
    <source>
        <strain evidence="1">HKST-UBA01</strain>
    </source>
</reference>
<sequence>MKPKLIVFDIDGVLVHSDGINKKVISPEIKTALESLSEHGVKWTVISGRGYLRALLALDGLRPSIPLIVEGIKIVSPEGKTLVYHQLESDVVEYIAPLMTTEHVEWSGFCPLNSVKYDFWTPEQKFRDLVLNELDHIRGEVTEDPEEFVYWLRTKGTGQLTIQAYHDLKLPDWIEWTYNEGAHLVYPKGKNKGTALEDLTNEMGISLDDTAVFGNGFNDVEMAEIAGTVVAVGNRVPRLIELSDMAIASPDDVPKAIYTLIK</sequence>
<dbReference type="PANTHER" id="PTHR10000">
    <property type="entry name" value="PHOSPHOSERINE PHOSPHATASE"/>
    <property type="match status" value="1"/>
</dbReference>
<comment type="caution">
    <text evidence="1">The sequence shown here is derived from an EMBL/GenBank/DDBJ whole genome shotgun (WGS) entry which is preliminary data.</text>
</comment>
<dbReference type="Gene3D" id="3.40.50.1000">
    <property type="entry name" value="HAD superfamily/HAD-like"/>
    <property type="match status" value="1"/>
</dbReference>
<dbReference type="EMBL" id="JAGQKX010000063">
    <property type="protein sequence ID" value="MCA9390297.1"/>
    <property type="molecule type" value="Genomic_DNA"/>
</dbReference>
<dbReference type="InterPro" id="IPR036412">
    <property type="entry name" value="HAD-like_sf"/>
</dbReference>
<keyword evidence="1" id="KW-0378">Hydrolase</keyword>
<protein>
    <submittedName>
        <fullName evidence="1">HAD-IIB family hydrolase</fullName>
    </submittedName>
</protein>
<accession>A0A955RQB3</accession>
<dbReference type="InterPro" id="IPR006379">
    <property type="entry name" value="HAD-SF_hydro_IIB"/>
</dbReference>
<dbReference type="GO" id="GO:0000287">
    <property type="term" value="F:magnesium ion binding"/>
    <property type="evidence" value="ECO:0007669"/>
    <property type="project" value="TreeGrafter"/>
</dbReference>
<dbReference type="PANTHER" id="PTHR10000:SF8">
    <property type="entry name" value="HAD SUPERFAMILY HYDROLASE-LIKE, TYPE 3"/>
    <property type="match status" value="1"/>
</dbReference>
<dbReference type="SUPFAM" id="SSF56784">
    <property type="entry name" value="HAD-like"/>
    <property type="match status" value="1"/>
</dbReference>
<dbReference type="Gene3D" id="3.30.1240.10">
    <property type="match status" value="1"/>
</dbReference>
<name>A0A955RQB3_UNCKA</name>
<dbReference type="Proteomes" id="UP000701698">
    <property type="component" value="Unassembled WGS sequence"/>
</dbReference>
<dbReference type="GO" id="GO:0005829">
    <property type="term" value="C:cytosol"/>
    <property type="evidence" value="ECO:0007669"/>
    <property type="project" value="TreeGrafter"/>
</dbReference>
<evidence type="ECO:0000313" key="1">
    <source>
        <dbReference type="EMBL" id="MCA9390297.1"/>
    </source>
</evidence>
<dbReference type="AlphaFoldDB" id="A0A955RQB3"/>
<organism evidence="1 2">
    <name type="scientific">candidate division WWE3 bacterium</name>
    <dbReference type="NCBI Taxonomy" id="2053526"/>
    <lineage>
        <taxon>Bacteria</taxon>
        <taxon>Katanobacteria</taxon>
    </lineage>
</organism>
<dbReference type="InterPro" id="IPR023214">
    <property type="entry name" value="HAD_sf"/>
</dbReference>
<evidence type="ECO:0000313" key="2">
    <source>
        <dbReference type="Proteomes" id="UP000701698"/>
    </source>
</evidence>
<gene>
    <name evidence="1" type="ORF">KC571_02730</name>
</gene>
<reference evidence="1" key="2">
    <citation type="journal article" date="2021" name="Microbiome">
        <title>Successional dynamics and alternative stable states in a saline activated sludge microbial community over 9 years.</title>
        <authorList>
            <person name="Wang Y."/>
            <person name="Ye J."/>
            <person name="Ju F."/>
            <person name="Liu L."/>
            <person name="Boyd J.A."/>
            <person name="Deng Y."/>
            <person name="Parks D.H."/>
            <person name="Jiang X."/>
            <person name="Yin X."/>
            <person name="Woodcroft B.J."/>
            <person name="Tyson G.W."/>
            <person name="Hugenholtz P."/>
            <person name="Polz M.F."/>
            <person name="Zhang T."/>
        </authorList>
    </citation>
    <scope>NUCLEOTIDE SEQUENCE</scope>
    <source>
        <strain evidence="1">HKST-UBA01</strain>
    </source>
</reference>
<dbReference type="Pfam" id="PF08282">
    <property type="entry name" value="Hydrolase_3"/>
    <property type="match status" value="1"/>
</dbReference>
<dbReference type="NCBIfam" id="TIGR01484">
    <property type="entry name" value="HAD-SF-IIB"/>
    <property type="match status" value="1"/>
</dbReference>